<feature type="compositionally biased region" description="Basic and acidic residues" evidence="1">
    <location>
        <begin position="42"/>
        <end position="53"/>
    </location>
</feature>
<keyword evidence="3" id="KW-1185">Reference proteome</keyword>
<proteinExistence type="predicted"/>
<evidence type="ECO:0000313" key="2">
    <source>
        <dbReference type="EMBL" id="KAK5883075.1"/>
    </source>
</evidence>
<dbReference type="EMBL" id="JAULUE010002061">
    <property type="protein sequence ID" value="KAK5883075.1"/>
    <property type="molecule type" value="Genomic_DNA"/>
</dbReference>
<feature type="compositionally biased region" description="Low complexity" evidence="1">
    <location>
        <begin position="129"/>
        <end position="143"/>
    </location>
</feature>
<protein>
    <submittedName>
        <fullName evidence="2">Uncharacterized protein</fullName>
    </submittedName>
</protein>
<dbReference type="AlphaFoldDB" id="A0AAN8BDR0"/>
<feature type="compositionally biased region" description="Low complexity" evidence="1">
    <location>
        <begin position="54"/>
        <end position="87"/>
    </location>
</feature>
<gene>
    <name evidence="2" type="ORF">CesoFtcFv8_019442</name>
</gene>
<sequence length="162" mass="17039">MSESRERSGTHAGEDAGALAAQQRKMRDAAKMRAQPQPADAGDARRKMRETQRQMRGAAARRATQLSGAKTRRTAGAAAGADCGSRAAAERATPRGRCESAAGAHDAARRDRSGRRSRDAGSERTTTRPLSGAAAGPLRAAARNQLLAPQRDDQGARAAPLR</sequence>
<comment type="caution">
    <text evidence="2">The sequence shown here is derived from an EMBL/GenBank/DDBJ whole genome shotgun (WGS) entry which is preliminary data.</text>
</comment>
<dbReference type="Proteomes" id="UP001335648">
    <property type="component" value="Unassembled WGS sequence"/>
</dbReference>
<evidence type="ECO:0000313" key="3">
    <source>
        <dbReference type="Proteomes" id="UP001335648"/>
    </source>
</evidence>
<accession>A0AAN8BDR0</accession>
<feature type="region of interest" description="Disordered" evidence="1">
    <location>
        <begin position="1"/>
        <end position="162"/>
    </location>
</feature>
<feature type="compositionally biased region" description="Basic and acidic residues" evidence="1">
    <location>
        <begin position="88"/>
        <end position="98"/>
    </location>
</feature>
<name>A0AAN8BDR0_9TELE</name>
<reference evidence="2 3" key="1">
    <citation type="journal article" date="2023" name="Mol. Biol. Evol.">
        <title>Genomics of Secondarily Temperate Adaptation in the Only Non-Antarctic Icefish.</title>
        <authorList>
            <person name="Rivera-Colon A.G."/>
            <person name="Rayamajhi N."/>
            <person name="Minhas B.F."/>
            <person name="Madrigal G."/>
            <person name="Bilyk K.T."/>
            <person name="Yoon V."/>
            <person name="Hune M."/>
            <person name="Gregory S."/>
            <person name="Cheng C.H.C."/>
            <person name="Catchen J.M."/>
        </authorList>
    </citation>
    <scope>NUCLEOTIDE SEQUENCE [LARGE SCALE GENOMIC DNA]</scope>
    <source>
        <strain evidence="2">JC2023a</strain>
    </source>
</reference>
<feature type="compositionally biased region" description="Basic and acidic residues" evidence="1">
    <location>
        <begin position="1"/>
        <end position="14"/>
    </location>
</feature>
<evidence type="ECO:0000256" key="1">
    <source>
        <dbReference type="SAM" id="MobiDB-lite"/>
    </source>
</evidence>
<feature type="compositionally biased region" description="Basic and acidic residues" evidence="1">
    <location>
        <begin position="106"/>
        <end position="126"/>
    </location>
</feature>
<organism evidence="2 3">
    <name type="scientific">Champsocephalus esox</name>
    <name type="common">pike icefish</name>
    <dbReference type="NCBI Taxonomy" id="159716"/>
    <lineage>
        <taxon>Eukaryota</taxon>
        <taxon>Metazoa</taxon>
        <taxon>Chordata</taxon>
        <taxon>Craniata</taxon>
        <taxon>Vertebrata</taxon>
        <taxon>Euteleostomi</taxon>
        <taxon>Actinopterygii</taxon>
        <taxon>Neopterygii</taxon>
        <taxon>Teleostei</taxon>
        <taxon>Neoteleostei</taxon>
        <taxon>Acanthomorphata</taxon>
        <taxon>Eupercaria</taxon>
        <taxon>Perciformes</taxon>
        <taxon>Notothenioidei</taxon>
        <taxon>Channichthyidae</taxon>
        <taxon>Champsocephalus</taxon>
    </lineage>
</organism>